<dbReference type="OrthoDB" id="5177743at2"/>
<keyword evidence="3" id="KW-0804">Transcription</keyword>
<reference evidence="6 7" key="1">
    <citation type="submission" date="2017-02" db="EMBL/GenBank/DDBJ databases">
        <title>The new phylogeny of genus Mycobacterium.</title>
        <authorList>
            <person name="Tortoli E."/>
            <person name="Trovato A."/>
            <person name="Cirillo D.M."/>
        </authorList>
    </citation>
    <scope>NUCLEOTIDE SEQUENCE [LARGE SCALE GENOMIC DNA]</scope>
    <source>
        <strain evidence="6 7">DSM 45057</strain>
    </source>
</reference>
<evidence type="ECO:0000256" key="1">
    <source>
        <dbReference type="ARBA" id="ARBA00023015"/>
    </source>
</evidence>
<dbReference type="GO" id="GO:0003700">
    <property type="term" value="F:DNA-binding transcription factor activity"/>
    <property type="evidence" value="ECO:0007669"/>
    <property type="project" value="TreeGrafter"/>
</dbReference>
<gene>
    <name evidence="6" type="ORF">BST12_21875</name>
</gene>
<evidence type="ECO:0000256" key="2">
    <source>
        <dbReference type="ARBA" id="ARBA00023125"/>
    </source>
</evidence>
<dbReference type="SUPFAM" id="SSF46689">
    <property type="entry name" value="Homeodomain-like"/>
    <property type="match status" value="1"/>
</dbReference>
<dbReference type="EMBL" id="MVHE01000050">
    <property type="protein sequence ID" value="ORA15442.1"/>
    <property type="molecule type" value="Genomic_DNA"/>
</dbReference>
<dbReference type="PROSITE" id="PS50977">
    <property type="entry name" value="HTH_TETR_2"/>
    <property type="match status" value="1"/>
</dbReference>
<name>A0A1W9ZHI4_MYCAN</name>
<organism evidence="6 7">
    <name type="scientific">Mycobacterium angelicum</name>
    <dbReference type="NCBI Taxonomy" id="470074"/>
    <lineage>
        <taxon>Bacteria</taxon>
        <taxon>Bacillati</taxon>
        <taxon>Actinomycetota</taxon>
        <taxon>Actinomycetes</taxon>
        <taxon>Mycobacteriales</taxon>
        <taxon>Mycobacteriaceae</taxon>
        <taxon>Mycobacterium</taxon>
    </lineage>
</organism>
<dbReference type="GO" id="GO:0000976">
    <property type="term" value="F:transcription cis-regulatory region binding"/>
    <property type="evidence" value="ECO:0007669"/>
    <property type="project" value="TreeGrafter"/>
</dbReference>
<dbReference type="PANTHER" id="PTHR30055">
    <property type="entry name" value="HTH-TYPE TRANSCRIPTIONAL REGULATOR RUTR"/>
    <property type="match status" value="1"/>
</dbReference>
<dbReference type="Proteomes" id="UP000192284">
    <property type="component" value="Unassembled WGS sequence"/>
</dbReference>
<dbReference type="Pfam" id="PF00440">
    <property type="entry name" value="TetR_N"/>
    <property type="match status" value="1"/>
</dbReference>
<feature type="domain" description="HTH tetR-type" evidence="5">
    <location>
        <begin position="31"/>
        <end position="91"/>
    </location>
</feature>
<evidence type="ECO:0000256" key="4">
    <source>
        <dbReference type="PROSITE-ProRule" id="PRU00335"/>
    </source>
</evidence>
<keyword evidence="7" id="KW-1185">Reference proteome</keyword>
<dbReference type="PANTHER" id="PTHR30055:SF234">
    <property type="entry name" value="HTH-TYPE TRANSCRIPTIONAL REGULATOR BETI"/>
    <property type="match status" value="1"/>
</dbReference>
<evidence type="ECO:0000259" key="5">
    <source>
        <dbReference type="PROSITE" id="PS50977"/>
    </source>
</evidence>
<dbReference type="InterPro" id="IPR050109">
    <property type="entry name" value="HTH-type_TetR-like_transc_reg"/>
</dbReference>
<feature type="DNA-binding region" description="H-T-H motif" evidence="4">
    <location>
        <begin position="54"/>
        <end position="73"/>
    </location>
</feature>
<dbReference type="AlphaFoldDB" id="A0A1W9ZHI4"/>
<evidence type="ECO:0000313" key="6">
    <source>
        <dbReference type="EMBL" id="ORA15442.1"/>
    </source>
</evidence>
<accession>A0A1W9ZHI4</accession>
<comment type="caution">
    <text evidence="6">The sequence shown here is derived from an EMBL/GenBank/DDBJ whole genome shotgun (WGS) entry which is preliminary data.</text>
</comment>
<evidence type="ECO:0000256" key="3">
    <source>
        <dbReference type="ARBA" id="ARBA00023163"/>
    </source>
</evidence>
<keyword evidence="2 4" id="KW-0238">DNA-binding</keyword>
<evidence type="ECO:0000313" key="7">
    <source>
        <dbReference type="Proteomes" id="UP000192284"/>
    </source>
</evidence>
<dbReference type="Gene3D" id="1.10.357.10">
    <property type="entry name" value="Tetracycline Repressor, domain 2"/>
    <property type="match status" value="1"/>
</dbReference>
<protein>
    <recommendedName>
        <fullName evidence="5">HTH tetR-type domain-containing protein</fullName>
    </recommendedName>
</protein>
<sequence>MYLAMDTKETFGPPPRKKRTYEMRARKATTEATHEAIVQAAIEAVIAERSLAINLKEIAERAGVTVKTVLRHFGSREPLVAAAWARVHHDVLIERTAPPEDPDQALALLVDHYEHRGDVVLGLLAEEDDEHPARVMCDTGRAEHRSWVKEVYGARLPVAPGQRSRVVDALVVATDIYSWKLLRRNQRLSVDQVIDRMQLMIDSILTSSEASG</sequence>
<keyword evidence="1" id="KW-0805">Transcription regulation</keyword>
<dbReference type="RefSeq" id="WP_083115319.1">
    <property type="nucleotide sequence ID" value="NZ_JACKTS010000031.1"/>
</dbReference>
<dbReference type="InterPro" id="IPR009057">
    <property type="entry name" value="Homeodomain-like_sf"/>
</dbReference>
<proteinExistence type="predicted"/>
<dbReference type="InterPro" id="IPR001647">
    <property type="entry name" value="HTH_TetR"/>
</dbReference>